<evidence type="ECO:0000313" key="5">
    <source>
        <dbReference type="Proteomes" id="UP000236654"/>
    </source>
</evidence>
<dbReference type="PANTHER" id="PTHR33607">
    <property type="entry name" value="ENDONUCLEASE-1"/>
    <property type="match status" value="1"/>
</dbReference>
<keyword evidence="5" id="KW-1185">Reference proteome</keyword>
<proteinExistence type="inferred from homology"/>
<dbReference type="PANTHER" id="PTHR33607:SF2">
    <property type="entry name" value="ENDONUCLEASE-1"/>
    <property type="match status" value="1"/>
</dbReference>
<dbReference type="OrthoDB" id="5485925at2"/>
<evidence type="ECO:0000256" key="1">
    <source>
        <dbReference type="ARBA" id="ARBA00006429"/>
    </source>
</evidence>
<gene>
    <name evidence="4" type="ORF">CW751_14510</name>
</gene>
<dbReference type="InterPro" id="IPR007346">
    <property type="entry name" value="Endonuclease-I"/>
</dbReference>
<dbReference type="GO" id="GO:0016787">
    <property type="term" value="F:hydrolase activity"/>
    <property type="evidence" value="ECO:0007669"/>
    <property type="project" value="UniProtKB-KW"/>
</dbReference>
<dbReference type="EMBL" id="PJNI01000024">
    <property type="protein sequence ID" value="PKR79559.1"/>
    <property type="molecule type" value="Genomic_DNA"/>
</dbReference>
<keyword evidence="3" id="KW-0378">Hydrolase</keyword>
<comment type="caution">
    <text evidence="4">The sequence shown here is derived from an EMBL/GenBank/DDBJ whole genome shotgun (WGS) entry which is preliminary data.</text>
</comment>
<dbReference type="RefSeq" id="WP_101335750.1">
    <property type="nucleotide sequence ID" value="NZ_PJNI01000024.1"/>
</dbReference>
<dbReference type="InterPro" id="IPR044925">
    <property type="entry name" value="His-Me_finger_sf"/>
</dbReference>
<evidence type="ECO:0000256" key="2">
    <source>
        <dbReference type="ARBA" id="ARBA00022722"/>
    </source>
</evidence>
<evidence type="ECO:0000256" key="3">
    <source>
        <dbReference type="ARBA" id="ARBA00022801"/>
    </source>
</evidence>
<evidence type="ECO:0000313" key="4">
    <source>
        <dbReference type="EMBL" id="PKR79559.1"/>
    </source>
</evidence>
<reference evidence="4 5" key="1">
    <citation type="submission" date="2017-12" db="EMBL/GenBank/DDBJ databases">
        <title>The draft genome sequence of Brumimicrobium saltpan LHR20.</title>
        <authorList>
            <person name="Do Z.-J."/>
            <person name="Luo H.-R."/>
        </authorList>
    </citation>
    <scope>NUCLEOTIDE SEQUENCE [LARGE SCALE GENOMIC DNA]</scope>
    <source>
        <strain evidence="4 5">LHR20</strain>
    </source>
</reference>
<accession>A0A2I0QZ26</accession>
<dbReference type="GO" id="GO:0004518">
    <property type="term" value="F:nuclease activity"/>
    <property type="evidence" value="ECO:0007669"/>
    <property type="project" value="UniProtKB-KW"/>
</dbReference>
<keyword evidence="2" id="KW-0540">Nuclease</keyword>
<dbReference type="AlphaFoldDB" id="A0A2I0QZ26"/>
<organism evidence="4 5">
    <name type="scientific">Brumimicrobium salinarum</name>
    <dbReference type="NCBI Taxonomy" id="2058658"/>
    <lineage>
        <taxon>Bacteria</taxon>
        <taxon>Pseudomonadati</taxon>
        <taxon>Bacteroidota</taxon>
        <taxon>Flavobacteriia</taxon>
        <taxon>Flavobacteriales</taxon>
        <taxon>Crocinitomicaceae</taxon>
        <taxon>Brumimicrobium</taxon>
    </lineage>
</organism>
<dbReference type="Proteomes" id="UP000236654">
    <property type="component" value="Unassembled WGS sequence"/>
</dbReference>
<protein>
    <submittedName>
        <fullName evidence="4">Uncharacterized protein</fullName>
    </submittedName>
</protein>
<name>A0A2I0QZ26_9FLAO</name>
<sequence>MNPFNILRFLVLFYSILGVDHYSAQIPDGYYSSTEGLSGVELKAALNDIIDDHRQFSYTSTKMDVWDILKETDKDTIDTSKVFLFYTGWTVDAAREYNRGRGWTREHVWAKSRGDFGTRLGPGTDVMLYGLVILL</sequence>
<comment type="similarity">
    <text evidence="1">Belongs to the EndA/NucM nuclease family.</text>
</comment>
<dbReference type="SUPFAM" id="SSF54060">
    <property type="entry name" value="His-Me finger endonucleases"/>
    <property type="match status" value="1"/>
</dbReference>